<keyword evidence="1" id="KW-0732">Signal</keyword>
<dbReference type="InterPro" id="IPR052944">
    <property type="entry name" value="Sporulation_related"/>
</dbReference>
<dbReference type="PROSITE" id="PS51257">
    <property type="entry name" value="PROKAR_LIPOPROTEIN"/>
    <property type="match status" value="1"/>
</dbReference>
<dbReference type="SUPFAM" id="SSF89392">
    <property type="entry name" value="Prokaryotic lipoproteins and lipoprotein localization factors"/>
    <property type="match status" value="1"/>
</dbReference>
<sequence>MTKRRLVWLLCLVALFVLSACGAKSKEDVTKDLNEKAEEMKGYKATAKMTLQTGEEKQAYHVEIWNKDNHFYRVELSNDKKDQSQMILKNESGVYVLTPSLNKSFKFQSDWPKNSSQAYLFESLVKDIKSDQEAVFKETDKHYVFETKTRYPNSHMLPLQEITFNKRDLAPVSVKVMDPDRKAVLTVSFTKVDFKASFEKSSFDVKKNMTGAQLEMPVLAQEKDEEFTVFYPQAEVVGSRLIEENEMLTANGKRIVLTYGGDKSFTVVEEKAASLSAASIETASMNGEMADLGFAFGEITDQSLSWSYKGVDYMIASKDLSEAEMIEVARSMQAEMEK</sequence>
<dbReference type="EMBL" id="MAYT01000032">
    <property type="protein sequence ID" value="OCA80952.1"/>
    <property type="molecule type" value="Genomic_DNA"/>
</dbReference>
<name>A0A1B9AAS8_9BACI</name>
<evidence type="ECO:0000256" key="1">
    <source>
        <dbReference type="SAM" id="SignalP"/>
    </source>
</evidence>
<dbReference type="Proteomes" id="UP000092578">
    <property type="component" value="Unassembled WGS sequence"/>
</dbReference>
<gene>
    <name evidence="2" type="ORF">A8F95_17785</name>
</gene>
<dbReference type="PANTHER" id="PTHR37507:SF2">
    <property type="entry name" value="SPORULATION PROTEIN YDCC"/>
    <property type="match status" value="1"/>
</dbReference>
<feature type="chain" id="PRO_5039536976" evidence="1">
    <location>
        <begin position="20"/>
        <end position="338"/>
    </location>
</feature>
<accession>A0A1B9AAS8</accession>
<dbReference type="RefSeq" id="WP_065412396.1">
    <property type="nucleotide sequence ID" value="NZ_MAYT01000032.1"/>
</dbReference>
<dbReference type="InterPro" id="IPR029046">
    <property type="entry name" value="LolA/LolB/LppX"/>
</dbReference>
<dbReference type="AlphaFoldDB" id="A0A1B9AAS8"/>
<feature type="signal peptide" evidence="1">
    <location>
        <begin position="1"/>
        <end position="19"/>
    </location>
</feature>
<evidence type="ECO:0000313" key="2">
    <source>
        <dbReference type="EMBL" id="OCA80952.1"/>
    </source>
</evidence>
<keyword evidence="3" id="KW-1185">Reference proteome</keyword>
<evidence type="ECO:0000313" key="3">
    <source>
        <dbReference type="Proteomes" id="UP000092578"/>
    </source>
</evidence>
<dbReference type="Gene3D" id="2.50.20.10">
    <property type="entry name" value="Lipoprotein localisation LolA/LolB/LppX"/>
    <property type="match status" value="1"/>
</dbReference>
<comment type="caution">
    <text evidence="2">The sequence shown here is derived from an EMBL/GenBank/DDBJ whole genome shotgun (WGS) entry which is preliminary data.</text>
</comment>
<reference evidence="3" key="1">
    <citation type="submission" date="2016-05" db="EMBL/GenBank/DDBJ databases">
        <authorList>
            <person name="Liu B."/>
            <person name="Wang J."/>
            <person name="Zhu Y."/>
            <person name="Liu G."/>
            <person name="Chen Q."/>
            <person name="Chen Z."/>
            <person name="Lan J."/>
            <person name="Che J."/>
            <person name="Ge C."/>
            <person name="Shi H."/>
            <person name="Pan Z."/>
            <person name="Liu X."/>
        </authorList>
    </citation>
    <scope>NUCLEOTIDE SEQUENCE [LARGE SCALE GENOMIC DNA]</scope>
    <source>
        <strain evidence="3">FJAT-27215</strain>
    </source>
</reference>
<proteinExistence type="predicted"/>
<protein>
    <submittedName>
        <fullName evidence="2">DUF4367 domain-containing protein</fullName>
    </submittedName>
</protein>
<dbReference type="PANTHER" id="PTHR37507">
    <property type="entry name" value="SPORULATION PROTEIN YDCC"/>
    <property type="match status" value="1"/>
</dbReference>
<organism evidence="2 3">
    <name type="scientific">Pseudobacillus wudalianchiensis</name>
    <dbReference type="NCBI Taxonomy" id="1743143"/>
    <lineage>
        <taxon>Bacteria</taxon>
        <taxon>Bacillati</taxon>
        <taxon>Bacillota</taxon>
        <taxon>Bacilli</taxon>
        <taxon>Bacillales</taxon>
        <taxon>Bacillaceae</taxon>
        <taxon>Pseudobacillus</taxon>
    </lineage>
</organism>